<dbReference type="AlphaFoldDB" id="A0A1I0H287"/>
<accession>A0A1I0H287</accession>
<dbReference type="InterPro" id="IPR007202">
    <property type="entry name" value="4Fe-4S_dom"/>
</dbReference>
<evidence type="ECO:0000313" key="7">
    <source>
        <dbReference type="EMBL" id="SET76937.1"/>
    </source>
</evidence>
<dbReference type="GO" id="GO:0046872">
    <property type="term" value="F:metal ion binding"/>
    <property type="evidence" value="ECO:0007669"/>
    <property type="project" value="UniProtKB-KW"/>
</dbReference>
<evidence type="ECO:0000313" key="8">
    <source>
        <dbReference type="Proteomes" id="UP000199568"/>
    </source>
</evidence>
<dbReference type="Gene3D" id="3.30.70.20">
    <property type="match status" value="1"/>
</dbReference>
<feature type="domain" description="4Fe-4S" evidence="6">
    <location>
        <begin position="367"/>
        <end position="427"/>
    </location>
</feature>
<dbReference type="InterPro" id="IPR017896">
    <property type="entry name" value="4Fe4S_Fe-S-bd"/>
</dbReference>
<protein>
    <submittedName>
        <fullName evidence="7">Iron only hydrogenase large subunit, C-terminal domain</fullName>
    </submittedName>
</protein>
<evidence type="ECO:0000259" key="5">
    <source>
        <dbReference type="PROSITE" id="PS51379"/>
    </source>
</evidence>
<dbReference type="InterPro" id="IPR004108">
    <property type="entry name" value="Fe_hydrogenase_lsu_C"/>
</dbReference>
<evidence type="ECO:0000256" key="4">
    <source>
        <dbReference type="ARBA" id="ARBA00023014"/>
    </source>
</evidence>
<dbReference type="Proteomes" id="UP000199568">
    <property type="component" value="Unassembled WGS sequence"/>
</dbReference>
<evidence type="ECO:0000256" key="3">
    <source>
        <dbReference type="ARBA" id="ARBA00023004"/>
    </source>
</evidence>
<evidence type="ECO:0000256" key="1">
    <source>
        <dbReference type="ARBA" id="ARBA00022485"/>
    </source>
</evidence>
<dbReference type="SUPFAM" id="SSF54862">
    <property type="entry name" value="4Fe-4S ferredoxins"/>
    <property type="match status" value="1"/>
</dbReference>
<dbReference type="Pfam" id="PF02906">
    <property type="entry name" value="Fe_hyd_lg_C"/>
    <property type="match status" value="2"/>
</dbReference>
<gene>
    <name evidence="7" type="ORF">SAMN05660297_03441</name>
</gene>
<name>A0A1I0H287_9FIRM</name>
<dbReference type="PROSITE" id="PS00198">
    <property type="entry name" value="4FE4S_FER_1"/>
    <property type="match status" value="1"/>
</dbReference>
<dbReference type="GO" id="GO:0051539">
    <property type="term" value="F:4 iron, 4 sulfur cluster binding"/>
    <property type="evidence" value="ECO:0007669"/>
    <property type="project" value="UniProtKB-KW"/>
</dbReference>
<dbReference type="Pfam" id="PF13237">
    <property type="entry name" value="Fer4_10"/>
    <property type="match status" value="1"/>
</dbReference>
<dbReference type="InterPro" id="IPR050340">
    <property type="entry name" value="Cytosolic_Fe-S_CAF"/>
</dbReference>
<dbReference type="Pfam" id="PF04060">
    <property type="entry name" value="FeS"/>
    <property type="match status" value="1"/>
</dbReference>
<proteinExistence type="predicted"/>
<keyword evidence="1" id="KW-0004">4Fe-4S</keyword>
<dbReference type="Gene3D" id="3.40.950.10">
    <property type="entry name" value="Fe-only Hydrogenase (Larger Subunit), Chain L, domain 3"/>
    <property type="match status" value="1"/>
</dbReference>
<dbReference type="SUPFAM" id="SSF53920">
    <property type="entry name" value="Fe-only hydrogenase"/>
    <property type="match status" value="1"/>
</dbReference>
<feature type="domain" description="4Fe-4S ferredoxin-type" evidence="5">
    <location>
        <begin position="43"/>
        <end position="71"/>
    </location>
</feature>
<dbReference type="OrthoDB" id="9798098at2"/>
<keyword evidence="4" id="KW-0411">Iron-sulfur</keyword>
<dbReference type="STRING" id="426128.SAMN05660297_03441"/>
<reference evidence="7 8" key="1">
    <citation type="submission" date="2016-10" db="EMBL/GenBank/DDBJ databases">
        <authorList>
            <person name="de Groot N.N."/>
        </authorList>
    </citation>
    <scope>NUCLEOTIDE SEQUENCE [LARGE SCALE GENOMIC DNA]</scope>
    <source>
        <strain evidence="7 8">DSM 18979</strain>
    </source>
</reference>
<dbReference type="PROSITE" id="PS51656">
    <property type="entry name" value="4FE4S"/>
    <property type="match status" value="1"/>
</dbReference>
<evidence type="ECO:0000259" key="6">
    <source>
        <dbReference type="PROSITE" id="PS51656"/>
    </source>
</evidence>
<dbReference type="PANTHER" id="PTHR11615">
    <property type="entry name" value="NITRATE, FORMATE, IRON DEHYDROGENASE"/>
    <property type="match status" value="1"/>
</dbReference>
<evidence type="ECO:0000256" key="2">
    <source>
        <dbReference type="ARBA" id="ARBA00022723"/>
    </source>
</evidence>
<dbReference type="InterPro" id="IPR009016">
    <property type="entry name" value="Fe_hydrogenase"/>
</dbReference>
<keyword evidence="2" id="KW-0479">Metal-binding</keyword>
<dbReference type="PROSITE" id="PS51379">
    <property type="entry name" value="4FE4S_FER_2"/>
    <property type="match status" value="2"/>
</dbReference>
<sequence>MRLGGIVVCSLIEDVVVEATKCKGCTNCIKHCPVQAIRVKNGKAKIIKSKCIHCGTCIQTCSFNAFTGILHGIEDMFRYSYRIAIIDPVLYGQFNDEITPPEIIDGIKKYGFDEVVDLSLGTKAITEYTKKYVAAKEKLPIISSSCPAVIRLIQLRFHELTKHILPIKSPAEITAYMARKKAREALELRNEEIGVYYFSPCTAQLYNTNLSADTRTQYINGTLSIKSAFLMLSKELKSCEGVDSFCPSGKGLNWGRVEGQSKALGIREYLAIDGIENVMEILEKIQDQKIKDVAFLECQACINGCVGGNLTIENSFVARNRIRELAGKYHTCTMNNIGMDTEKMLITKKIRPLYGNKLDSDLFKAMEKLNKIEMINKTLPQKDCGACGSPSCRALAKDIVLGYAKQEDCMVNIKKTSFNSIVEEIAIEDYI</sequence>
<keyword evidence="3" id="KW-0408">Iron</keyword>
<dbReference type="InterPro" id="IPR017900">
    <property type="entry name" value="4Fe4S_Fe_S_CS"/>
</dbReference>
<keyword evidence="8" id="KW-1185">Reference proteome</keyword>
<dbReference type="Gene3D" id="1.10.15.40">
    <property type="entry name" value="Electron transport complex subunit B, putative Fe-S cluster"/>
    <property type="match status" value="1"/>
</dbReference>
<feature type="domain" description="4Fe-4S ferredoxin-type" evidence="5">
    <location>
        <begin position="13"/>
        <end position="42"/>
    </location>
</feature>
<organism evidence="7 8">
    <name type="scientific">Natronincola peptidivorans</name>
    <dbReference type="NCBI Taxonomy" id="426128"/>
    <lineage>
        <taxon>Bacteria</taxon>
        <taxon>Bacillati</taxon>
        <taxon>Bacillota</taxon>
        <taxon>Clostridia</taxon>
        <taxon>Peptostreptococcales</taxon>
        <taxon>Natronincolaceae</taxon>
        <taxon>Natronincola</taxon>
    </lineage>
</organism>
<dbReference type="EMBL" id="FOHU01000030">
    <property type="protein sequence ID" value="SET76937.1"/>
    <property type="molecule type" value="Genomic_DNA"/>
</dbReference>